<keyword evidence="2" id="KW-1003">Cell membrane</keyword>
<evidence type="ECO:0000256" key="3">
    <source>
        <dbReference type="ARBA" id="ARBA00022692"/>
    </source>
</evidence>
<dbReference type="RefSeq" id="WP_137425287.1">
    <property type="nucleotide sequence ID" value="NZ_CP040098.1"/>
</dbReference>
<reference evidence="7 8" key="2">
    <citation type="submission" date="2019-05" db="EMBL/GenBank/DDBJ databases">
        <authorList>
            <person name="Suflita J.M."/>
            <person name="Marks C.R."/>
        </authorList>
    </citation>
    <scope>NUCLEOTIDE SEQUENCE [LARGE SCALE GENOMIC DNA]</scope>
    <source>
        <strain evidence="7 8">ALDC</strain>
    </source>
</reference>
<keyword evidence="8" id="KW-1185">Reference proteome</keyword>
<reference evidence="7 8" key="1">
    <citation type="submission" date="2019-05" db="EMBL/GenBank/DDBJ databases">
        <title>The Complete Genome Sequence of the n-alkane-degrading Desulfoglaeba alkanexedens ALDC reveals multiple alkylsuccinate synthase gene clusters.</title>
        <authorList>
            <person name="Callaghan A.V."/>
            <person name="Davidova I.A."/>
            <person name="Duncan K.E."/>
            <person name="Morris B."/>
            <person name="McInerney M.J."/>
        </authorList>
    </citation>
    <scope>NUCLEOTIDE SEQUENCE [LARGE SCALE GENOMIC DNA]</scope>
    <source>
        <strain evidence="7 8">ALDC</strain>
    </source>
</reference>
<evidence type="ECO:0000313" key="8">
    <source>
        <dbReference type="Proteomes" id="UP000298602"/>
    </source>
</evidence>
<dbReference type="SUPFAM" id="SSF103473">
    <property type="entry name" value="MFS general substrate transporter"/>
    <property type="match status" value="1"/>
</dbReference>
<dbReference type="Pfam" id="PF03899">
    <property type="entry name" value="ATP-synt_I"/>
    <property type="match status" value="1"/>
</dbReference>
<proteinExistence type="predicted"/>
<feature type="transmembrane region" description="Helical" evidence="6">
    <location>
        <begin position="23"/>
        <end position="40"/>
    </location>
</feature>
<gene>
    <name evidence="7" type="ORF">FDQ92_12980</name>
</gene>
<keyword evidence="4 6" id="KW-1133">Transmembrane helix</keyword>
<organism evidence="7 8">
    <name type="scientific">Desulfoglaeba alkanexedens ALDC</name>
    <dbReference type="NCBI Taxonomy" id="980445"/>
    <lineage>
        <taxon>Bacteria</taxon>
        <taxon>Pseudomonadati</taxon>
        <taxon>Thermodesulfobacteriota</taxon>
        <taxon>Syntrophobacteria</taxon>
        <taxon>Syntrophobacterales</taxon>
        <taxon>Syntrophobacteraceae</taxon>
        <taxon>Desulfoglaeba</taxon>
    </lineage>
</organism>
<dbReference type="GO" id="GO:0005886">
    <property type="term" value="C:plasma membrane"/>
    <property type="evidence" value="ECO:0007669"/>
    <property type="project" value="UniProtKB-SubCell"/>
</dbReference>
<dbReference type="AlphaFoldDB" id="A0A4P8L561"/>
<protein>
    <submittedName>
        <fullName evidence="7">ATP synthase subunit I</fullName>
    </submittedName>
</protein>
<feature type="transmembrane region" description="Helical" evidence="6">
    <location>
        <begin position="105"/>
        <end position="128"/>
    </location>
</feature>
<feature type="transmembrane region" description="Helical" evidence="6">
    <location>
        <begin position="46"/>
        <end position="65"/>
    </location>
</feature>
<dbReference type="EMBL" id="CP040098">
    <property type="protein sequence ID" value="QCQ23004.1"/>
    <property type="molecule type" value="Genomic_DNA"/>
</dbReference>
<dbReference type="Proteomes" id="UP000298602">
    <property type="component" value="Chromosome"/>
</dbReference>
<sequence length="136" mass="14948">MTTGSTADLAEYQAFQRRTARKIFSFSVMVALMMYLLGYAPAAKGLVLGAFFSVVNFVIMAQLLPRQVGLGYHRKKATGVALYSIVIRLGLLAVPLFVALKSEGFHLWAVVVGLFAVPIGILVEHTVVRRFLDRMA</sequence>
<dbReference type="OrthoDB" id="5518164at2"/>
<evidence type="ECO:0000256" key="6">
    <source>
        <dbReference type="SAM" id="Phobius"/>
    </source>
</evidence>
<evidence type="ECO:0000313" key="7">
    <source>
        <dbReference type="EMBL" id="QCQ23004.1"/>
    </source>
</evidence>
<dbReference type="KEGG" id="dax:FDQ92_12980"/>
<comment type="subcellular location">
    <subcellularLocation>
        <location evidence="1">Cell membrane</location>
        <topology evidence="1">Multi-pass membrane protein</topology>
    </subcellularLocation>
</comment>
<evidence type="ECO:0000256" key="1">
    <source>
        <dbReference type="ARBA" id="ARBA00004651"/>
    </source>
</evidence>
<keyword evidence="3 6" id="KW-0812">Transmembrane</keyword>
<dbReference type="InterPro" id="IPR005598">
    <property type="entry name" value="ATP_synth_I"/>
</dbReference>
<keyword evidence="5 6" id="KW-0472">Membrane</keyword>
<evidence type="ECO:0000256" key="5">
    <source>
        <dbReference type="ARBA" id="ARBA00023136"/>
    </source>
</evidence>
<dbReference type="InterPro" id="IPR036259">
    <property type="entry name" value="MFS_trans_sf"/>
</dbReference>
<evidence type="ECO:0000256" key="4">
    <source>
        <dbReference type="ARBA" id="ARBA00022989"/>
    </source>
</evidence>
<name>A0A4P8L561_9BACT</name>
<feature type="transmembrane region" description="Helical" evidence="6">
    <location>
        <begin position="77"/>
        <end position="99"/>
    </location>
</feature>
<evidence type="ECO:0000256" key="2">
    <source>
        <dbReference type="ARBA" id="ARBA00022475"/>
    </source>
</evidence>
<accession>A0A4P8L561</accession>